<sequence>MTTTLVAARENTSATARQAAHKAAPQEHYDFFALGQSALAQPATAAPATERTTLIIEGMDKRVRRAVEKLLLLLPESNEAGEVWFTRWRRQANGSYSCRENLNAPRDALAEFEAELQALAAEEGFMAQLEHRPYAGTYV</sequence>
<evidence type="ECO:0000313" key="2">
    <source>
        <dbReference type="Proteomes" id="UP000217209"/>
    </source>
</evidence>
<reference evidence="1 2" key="1">
    <citation type="submission" date="2016-12" db="EMBL/GenBank/DDBJ databases">
        <authorList>
            <person name="Song W.-J."/>
            <person name="Kurnit D.M."/>
        </authorList>
    </citation>
    <scope>NUCLEOTIDE SEQUENCE [LARGE SCALE GENOMIC DNA]</scope>
    <source>
        <strain evidence="1 2">DSM 30827</strain>
    </source>
</reference>
<keyword evidence="2" id="KW-1185">Reference proteome</keyword>
<evidence type="ECO:0000313" key="1">
    <source>
        <dbReference type="EMBL" id="AQQ15755.1"/>
    </source>
</evidence>
<accession>A0A1Q2HY28</accession>
<proteinExistence type="predicted"/>
<name>A0A1Q2HY28_9CORY</name>
<protein>
    <submittedName>
        <fullName evidence="1">Uncharacterized protein</fullName>
    </submittedName>
</protein>
<dbReference type="OrthoDB" id="4417635at2"/>
<dbReference type="RefSeq" id="WP_095660396.1">
    <property type="nucleotide sequence ID" value="NZ_CP019688.1"/>
</dbReference>
<gene>
    <name evidence="1" type="ORF">CGLAU_09010</name>
</gene>
<dbReference type="AlphaFoldDB" id="A0A1Q2HY28"/>
<dbReference type="Proteomes" id="UP000217209">
    <property type="component" value="Chromosome"/>
</dbReference>
<dbReference type="KEGG" id="cgv:CGLAU_09010"/>
<organism evidence="1 2">
    <name type="scientific">Corynebacterium glaucum</name>
    <dbReference type="NCBI Taxonomy" id="187491"/>
    <lineage>
        <taxon>Bacteria</taxon>
        <taxon>Bacillati</taxon>
        <taxon>Actinomycetota</taxon>
        <taxon>Actinomycetes</taxon>
        <taxon>Mycobacteriales</taxon>
        <taxon>Corynebacteriaceae</taxon>
        <taxon>Corynebacterium</taxon>
    </lineage>
</organism>
<dbReference type="EMBL" id="CP019688">
    <property type="protein sequence ID" value="AQQ15755.1"/>
    <property type="molecule type" value="Genomic_DNA"/>
</dbReference>